<name>A0A286GXP4_9PROT</name>
<feature type="chain" id="PRO_5011995882" evidence="1">
    <location>
        <begin position="29"/>
        <end position="126"/>
    </location>
</feature>
<dbReference type="AlphaFoldDB" id="A0A286GXP4"/>
<feature type="signal peptide" evidence="1">
    <location>
        <begin position="1"/>
        <end position="28"/>
    </location>
</feature>
<keyword evidence="1" id="KW-0732">Signal</keyword>
<dbReference type="OrthoDB" id="14876at2"/>
<dbReference type="EMBL" id="OCNJ01000012">
    <property type="protein sequence ID" value="SOE00278.1"/>
    <property type="molecule type" value="Genomic_DNA"/>
</dbReference>
<reference evidence="2 3" key="1">
    <citation type="submission" date="2017-09" db="EMBL/GenBank/DDBJ databases">
        <authorList>
            <person name="Ehlers B."/>
            <person name="Leendertz F.H."/>
        </authorList>
    </citation>
    <scope>NUCLEOTIDE SEQUENCE [LARGE SCALE GENOMIC DNA]</scope>
    <source>
        <strain evidence="2 3">USBA 140</strain>
    </source>
</reference>
<sequence length="126" mass="13428">MRILPAIRAPLAVLAALVVLALAGGARAESFVDGFEDLPLMPGLQQSTDSTTLFDSPYGRIVEAYASGPTTPAQVLDFYAETLPQLGWTRSANAEFRREGETLHIAFPRPPGGASGLVVRFEVSPD</sequence>
<dbReference type="RefSeq" id="WP_097281133.1">
    <property type="nucleotide sequence ID" value="NZ_OCNJ01000012.1"/>
</dbReference>
<proteinExistence type="predicted"/>
<evidence type="ECO:0000313" key="2">
    <source>
        <dbReference type="EMBL" id="SOE00278.1"/>
    </source>
</evidence>
<organism evidence="2 3">
    <name type="scientific">Caenispirillum bisanense</name>
    <dbReference type="NCBI Taxonomy" id="414052"/>
    <lineage>
        <taxon>Bacteria</taxon>
        <taxon>Pseudomonadati</taxon>
        <taxon>Pseudomonadota</taxon>
        <taxon>Alphaproteobacteria</taxon>
        <taxon>Rhodospirillales</taxon>
        <taxon>Novispirillaceae</taxon>
        <taxon>Caenispirillum</taxon>
    </lineage>
</organism>
<evidence type="ECO:0000313" key="3">
    <source>
        <dbReference type="Proteomes" id="UP000219621"/>
    </source>
</evidence>
<keyword evidence="3" id="KW-1185">Reference proteome</keyword>
<dbReference type="Proteomes" id="UP000219621">
    <property type="component" value="Unassembled WGS sequence"/>
</dbReference>
<evidence type="ECO:0000256" key="1">
    <source>
        <dbReference type="SAM" id="SignalP"/>
    </source>
</evidence>
<protein>
    <submittedName>
        <fullName evidence="2">Uncharacterized protein</fullName>
    </submittedName>
</protein>
<gene>
    <name evidence="2" type="ORF">SAMN05421508_11212</name>
</gene>
<accession>A0A286GXP4</accession>